<evidence type="ECO:0000256" key="1">
    <source>
        <dbReference type="SAM" id="SignalP"/>
    </source>
</evidence>
<evidence type="ECO:0000259" key="2">
    <source>
        <dbReference type="PROSITE" id="PS51465"/>
    </source>
</evidence>
<dbReference type="Pfam" id="PF07648">
    <property type="entry name" value="Kazal_2"/>
    <property type="match status" value="1"/>
</dbReference>
<reference evidence="3 4" key="1">
    <citation type="submission" date="2020-04" db="EMBL/GenBank/DDBJ databases">
        <authorList>
            <person name="Alioto T."/>
            <person name="Alioto T."/>
            <person name="Gomez Garrido J."/>
        </authorList>
    </citation>
    <scope>NUCLEOTIDE SEQUENCE [LARGE SCALE GENOMIC DNA]</scope>
</reference>
<dbReference type="SUPFAM" id="SSF100895">
    <property type="entry name" value="Kazal-type serine protease inhibitors"/>
    <property type="match status" value="1"/>
</dbReference>
<gene>
    <name evidence="3" type="ORF">CLODIP_2_CD09623</name>
</gene>
<dbReference type="AlphaFoldDB" id="A0A8S1DZW6"/>
<comment type="caution">
    <text evidence="3">The sequence shown here is derived from an EMBL/GenBank/DDBJ whole genome shotgun (WGS) entry which is preliminary data.</text>
</comment>
<dbReference type="InterPro" id="IPR036058">
    <property type="entry name" value="Kazal_dom_sf"/>
</dbReference>
<feature type="chain" id="PRO_5035861806" description="Kazal-like domain-containing protein" evidence="1">
    <location>
        <begin position="21"/>
        <end position="77"/>
    </location>
</feature>
<dbReference type="InterPro" id="IPR002350">
    <property type="entry name" value="Kazal_dom"/>
</dbReference>
<keyword evidence="4" id="KW-1185">Reference proteome</keyword>
<evidence type="ECO:0000313" key="3">
    <source>
        <dbReference type="EMBL" id="CAB3386696.1"/>
    </source>
</evidence>
<dbReference type="PROSITE" id="PS51465">
    <property type="entry name" value="KAZAL_2"/>
    <property type="match status" value="1"/>
</dbReference>
<feature type="domain" description="Kazal-like" evidence="2">
    <location>
        <begin position="18"/>
        <end position="77"/>
    </location>
</feature>
<name>A0A8S1DZW6_9INSE</name>
<sequence length="77" mass="8691">MKFFAIFFAVLAFFAVFTSADENCGGKCRCTKDAVKPFCAKDSNSQNKLTFENECKLKCWNCQRGTAFTFLHDGTCH</sequence>
<feature type="signal peptide" evidence="1">
    <location>
        <begin position="1"/>
        <end position="20"/>
    </location>
</feature>
<dbReference type="EMBL" id="CADEPI010000501">
    <property type="protein sequence ID" value="CAB3386696.1"/>
    <property type="molecule type" value="Genomic_DNA"/>
</dbReference>
<dbReference type="Gene3D" id="3.30.60.30">
    <property type="match status" value="1"/>
</dbReference>
<organism evidence="3 4">
    <name type="scientific">Cloeon dipterum</name>
    <dbReference type="NCBI Taxonomy" id="197152"/>
    <lineage>
        <taxon>Eukaryota</taxon>
        <taxon>Metazoa</taxon>
        <taxon>Ecdysozoa</taxon>
        <taxon>Arthropoda</taxon>
        <taxon>Hexapoda</taxon>
        <taxon>Insecta</taxon>
        <taxon>Pterygota</taxon>
        <taxon>Palaeoptera</taxon>
        <taxon>Ephemeroptera</taxon>
        <taxon>Pisciforma</taxon>
        <taxon>Baetidae</taxon>
        <taxon>Cloeon</taxon>
    </lineage>
</organism>
<protein>
    <recommendedName>
        <fullName evidence="2">Kazal-like domain-containing protein</fullName>
    </recommendedName>
</protein>
<accession>A0A8S1DZW6</accession>
<dbReference type="Proteomes" id="UP000494165">
    <property type="component" value="Unassembled WGS sequence"/>
</dbReference>
<proteinExistence type="predicted"/>
<evidence type="ECO:0000313" key="4">
    <source>
        <dbReference type="Proteomes" id="UP000494165"/>
    </source>
</evidence>
<keyword evidence="1" id="KW-0732">Signal</keyword>